<evidence type="ECO:0000313" key="1">
    <source>
        <dbReference type="EMBL" id="CEG47085.1"/>
    </source>
</evidence>
<dbReference type="PANTHER" id="PTHR43102">
    <property type="entry name" value="SLR1143 PROTEIN"/>
    <property type="match status" value="1"/>
</dbReference>
<protein>
    <recommendedName>
        <fullName evidence="3">FYVE-type domain-containing protein</fullName>
    </recommendedName>
</protein>
<dbReference type="OMA" id="APGRLWQ"/>
<dbReference type="PANTHER" id="PTHR43102:SF2">
    <property type="entry name" value="GAF DOMAIN-CONTAINING PROTEIN"/>
    <property type="match status" value="1"/>
</dbReference>
<sequence length="511" mass="57138">MRHTSESSAPVAAAVLGTSVSSSNQSMVWSKVRLSDSDLFARVQRVEVPERFVDLRRLSSKRGWKHVRMGNMDMQFREVHASINVPPFQTRQCQVVVGGEIKANLSDLLSLLRCPTESESNSAFRDLYGSQFIYSSLVHAVPCMERESQPASATPGQQLTVRTVCFVHKRRLQSFLSRRSVGPTLSESGTSNHSQHHAEHKNEQCCFIELLTPTQKGIQLAFCTLDAAEVLAGKAPTECVVALHPISGWLLAGPNPDNPEKLQITYQAAFSGNLPGNCDLNTARTRLLSIGKRICRLEKILRRRRRLYRQQHIAPGRLWQAILNPFRNIGLAGSDQRNSKGTHHNWHCIACTQSFLPTIRKNWSRCDLCAYRICTKPPCCTQERVAIYNRYVAPLLVCARCRECIGERESLNRGDGNPVVSTGEDCRYIGISLQFKGPESELEPELELDPSGRSVDRWGSIHTSRRSSTAMRRMRRAYSDPPPLLGLALSSSGEENRSSAAEIVMDVITKN</sequence>
<accession>A0A0P1AXR9</accession>
<name>A0A0P1AXR9_PLAHL</name>
<proteinExistence type="predicted"/>
<reference evidence="2" key="1">
    <citation type="submission" date="2014-09" db="EMBL/GenBank/DDBJ databases">
        <authorList>
            <person name="Sharma Rahul"/>
            <person name="Thines Marco"/>
        </authorList>
    </citation>
    <scope>NUCLEOTIDE SEQUENCE [LARGE SCALE GENOMIC DNA]</scope>
</reference>
<dbReference type="AlphaFoldDB" id="A0A0P1AXR9"/>
<dbReference type="EMBL" id="CCYD01002371">
    <property type="protein sequence ID" value="CEG47085.1"/>
    <property type="molecule type" value="Genomic_DNA"/>
</dbReference>
<organism evidence="1 2">
    <name type="scientific">Plasmopara halstedii</name>
    <name type="common">Downy mildew of sunflower</name>
    <dbReference type="NCBI Taxonomy" id="4781"/>
    <lineage>
        <taxon>Eukaryota</taxon>
        <taxon>Sar</taxon>
        <taxon>Stramenopiles</taxon>
        <taxon>Oomycota</taxon>
        <taxon>Peronosporomycetes</taxon>
        <taxon>Peronosporales</taxon>
        <taxon>Peronosporaceae</taxon>
        <taxon>Plasmopara</taxon>
    </lineage>
</organism>
<keyword evidence="2" id="KW-1185">Reference proteome</keyword>
<dbReference type="RefSeq" id="XP_024583454.1">
    <property type="nucleotide sequence ID" value="XM_024718014.1"/>
</dbReference>
<dbReference type="STRING" id="4781.A0A0P1AXR9"/>
<dbReference type="GeneID" id="36398796"/>
<dbReference type="OrthoDB" id="116146at2759"/>
<evidence type="ECO:0008006" key="3">
    <source>
        <dbReference type="Google" id="ProtNLM"/>
    </source>
</evidence>
<evidence type="ECO:0000313" key="2">
    <source>
        <dbReference type="Proteomes" id="UP000054928"/>
    </source>
</evidence>
<dbReference type="Proteomes" id="UP000054928">
    <property type="component" value="Unassembled WGS sequence"/>
</dbReference>